<dbReference type="EMBL" id="WMBE01000001">
    <property type="protein sequence ID" value="MDG0866389.1"/>
    <property type="molecule type" value="Genomic_DNA"/>
</dbReference>
<gene>
    <name evidence="3" type="ORF">GKO46_04795</name>
    <name evidence="4" type="ORF">GKO48_04465</name>
</gene>
<reference evidence="5" key="3">
    <citation type="submission" date="2023-06" db="EMBL/GenBank/DDBJ databases">
        <title>Pangenomics reveal diversification of enzyme families and niche specialization in globally abundant SAR202 bacteria.</title>
        <authorList>
            <person name="Saw J.H.W."/>
        </authorList>
    </citation>
    <scope>NUCLEOTIDE SEQUENCE [LARGE SCALE GENOMIC DNA]</scope>
    <source>
        <strain evidence="5">JH1073</strain>
    </source>
</reference>
<evidence type="ECO:0000313" key="3">
    <source>
        <dbReference type="EMBL" id="MDG0866389.1"/>
    </source>
</evidence>
<sequence length="408" mass="45345">MTKQYKAAIVGCGSIGQAHMQGYERLDNVDVVAVADPLEAARNMYMNEYGIPQGYATVQEMLDKAEPDIVSVCVWHLLHDTVTAEVAKGPSVKGIICEKPMAIGMGRADAMVDVCEANGVKLAISHQRRFTPGWEKARELVEDGAIGIPLRADLRVKEGLANWGTHSIDGARYILGDPVAEWVMGAVERRTNKFERDTAIEDSCMGLIHFGGSLQFFIQSDLWDRNCDAGKFFIRGTEGMLHVTETVLKLFNAETGGWKSVDLGLQEGDQAIGGNTNAAQTRELIEWIETGKESRGSGRIARDTVEVMMAMYESARHNKVIRLPMDEKEYPLELMINEGKLPLEDTERYDIRGFLDRSEIDETRYQQLRDDGIPHHQAMSIVHSEMGTEGIRPAPELASLKDSQTDES</sequence>
<feature type="domain" description="Gfo/Idh/MocA-like oxidoreductase N-terminal" evidence="2">
    <location>
        <begin position="6"/>
        <end position="125"/>
    </location>
</feature>
<dbReference type="PANTHER" id="PTHR43249:SF1">
    <property type="entry name" value="D-GLUCOSIDE 3-DEHYDROGENASE"/>
    <property type="match status" value="1"/>
</dbReference>
<dbReference type="AlphaFoldDB" id="A0AAJ5ZHB2"/>
<evidence type="ECO:0000256" key="1">
    <source>
        <dbReference type="SAM" id="MobiDB-lite"/>
    </source>
</evidence>
<dbReference type="Gene3D" id="3.30.360.10">
    <property type="entry name" value="Dihydrodipicolinate Reductase, domain 2"/>
    <property type="match status" value="1"/>
</dbReference>
<dbReference type="SUPFAM" id="SSF55347">
    <property type="entry name" value="Glyceraldehyde-3-phosphate dehydrogenase-like, C-terminal domain"/>
    <property type="match status" value="1"/>
</dbReference>
<dbReference type="Gene3D" id="3.40.50.720">
    <property type="entry name" value="NAD(P)-binding Rossmann-like Domain"/>
    <property type="match status" value="1"/>
</dbReference>
<dbReference type="EMBL" id="CP046147">
    <property type="protein sequence ID" value="WFG38897.1"/>
    <property type="molecule type" value="Genomic_DNA"/>
</dbReference>
<feature type="region of interest" description="Disordered" evidence="1">
    <location>
        <begin position="387"/>
        <end position="408"/>
    </location>
</feature>
<proteinExistence type="predicted"/>
<reference evidence="5 6" key="1">
    <citation type="submission" date="2019-11" db="EMBL/GenBank/DDBJ databases">
        <authorList>
            <person name="Cho J.-C."/>
        </authorList>
    </citation>
    <scope>NUCLEOTIDE SEQUENCE [LARGE SCALE GENOMIC DNA]</scope>
    <source>
        <strain evidence="4 5">JH1073</strain>
        <strain evidence="3 6">JH702</strain>
    </source>
</reference>
<evidence type="ECO:0000313" key="6">
    <source>
        <dbReference type="Proteomes" id="UP001321249"/>
    </source>
</evidence>
<dbReference type="RefSeq" id="WP_342822175.1">
    <property type="nucleotide sequence ID" value="NZ_CP046146.1"/>
</dbReference>
<reference evidence="4" key="2">
    <citation type="journal article" date="2023" name="Nat. Commun.">
        <title>Cultivation of marine bacteria of the SAR202 clade.</title>
        <authorList>
            <person name="Lim Y."/>
            <person name="Seo J.H."/>
            <person name="Giovannoni S.J."/>
            <person name="Kang I."/>
            <person name="Cho J.C."/>
        </authorList>
    </citation>
    <scope>NUCLEOTIDE SEQUENCE</scope>
    <source>
        <strain evidence="4">JH1073</strain>
    </source>
</reference>
<dbReference type="PANTHER" id="PTHR43249">
    <property type="entry name" value="UDP-N-ACETYL-2-AMINO-2-DEOXY-D-GLUCURONATE OXIDASE"/>
    <property type="match status" value="1"/>
</dbReference>
<dbReference type="Pfam" id="PF01408">
    <property type="entry name" value="GFO_IDH_MocA"/>
    <property type="match status" value="1"/>
</dbReference>
<dbReference type="InterPro" id="IPR036291">
    <property type="entry name" value="NAD(P)-bd_dom_sf"/>
</dbReference>
<evidence type="ECO:0000313" key="5">
    <source>
        <dbReference type="Proteomes" id="UP001219901"/>
    </source>
</evidence>
<dbReference type="InterPro" id="IPR052515">
    <property type="entry name" value="Gfo/Idh/MocA_Oxidoreductase"/>
</dbReference>
<dbReference type="Proteomes" id="UP001321249">
    <property type="component" value="Unassembled WGS sequence"/>
</dbReference>
<organism evidence="4 5">
    <name type="scientific">Candidatus Lucifugimonas marina</name>
    <dbReference type="NCBI Taxonomy" id="3038979"/>
    <lineage>
        <taxon>Bacteria</taxon>
        <taxon>Bacillati</taxon>
        <taxon>Chloroflexota</taxon>
        <taxon>Dehalococcoidia</taxon>
        <taxon>SAR202 cluster</taxon>
        <taxon>Candidatus Lucifugimonadales</taxon>
        <taxon>Candidatus Lucifugimonadaceae</taxon>
        <taxon>Candidatus Lucifugimonas</taxon>
    </lineage>
</organism>
<dbReference type="GO" id="GO:0000166">
    <property type="term" value="F:nucleotide binding"/>
    <property type="evidence" value="ECO:0007669"/>
    <property type="project" value="InterPro"/>
</dbReference>
<evidence type="ECO:0000313" key="4">
    <source>
        <dbReference type="EMBL" id="WFG38897.1"/>
    </source>
</evidence>
<dbReference type="SUPFAM" id="SSF51735">
    <property type="entry name" value="NAD(P)-binding Rossmann-fold domains"/>
    <property type="match status" value="1"/>
</dbReference>
<evidence type="ECO:0000259" key="2">
    <source>
        <dbReference type="Pfam" id="PF01408"/>
    </source>
</evidence>
<keyword evidence="5" id="KW-1185">Reference proteome</keyword>
<accession>A0AAJ5ZHB2</accession>
<dbReference type="Proteomes" id="UP001219901">
    <property type="component" value="Chromosome"/>
</dbReference>
<protein>
    <recommendedName>
        <fullName evidence="2">Gfo/Idh/MocA-like oxidoreductase N-terminal domain-containing protein</fullName>
    </recommendedName>
</protein>
<dbReference type="InterPro" id="IPR000683">
    <property type="entry name" value="Gfo/Idh/MocA-like_OxRdtase_N"/>
</dbReference>
<name>A0AAJ5ZHB2_9CHLR</name>